<dbReference type="EMBL" id="BMSV01000002">
    <property type="protein sequence ID" value="GGP96449.1"/>
    <property type="molecule type" value="Genomic_DNA"/>
</dbReference>
<dbReference type="Proteomes" id="UP000654123">
    <property type="component" value="Unassembled WGS sequence"/>
</dbReference>
<organism evidence="1 2">
    <name type="scientific">Streptomyces roseolilacinus</name>
    <dbReference type="NCBI Taxonomy" id="66904"/>
    <lineage>
        <taxon>Bacteria</taxon>
        <taxon>Bacillati</taxon>
        <taxon>Actinomycetota</taxon>
        <taxon>Actinomycetes</taxon>
        <taxon>Kitasatosporales</taxon>
        <taxon>Streptomycetaceae</taxon>
        <taxon>Streptomyces</taxon>
    </lineage>
</organism>
<protein>
    <submittedName>
        <fullName evidence="1">Uncharacterized protein</fullName>
    </submittedName>
</protein>
<evidence type="ECO:0000313" key="1">
    <source>
        <dbReference type="EMBL" id="GGP96449.1"/>
    </source>
</evidence>
<evidence type="ECO:0000313" key="2">
    <source>
        <dbReference type="Proteomes" id="UP000654123"/>
    </source>
</evidence>
<dbReference type="AlphaFoldDB" id="A0A918EK63"/>
<comment type="caution">
    <text evidence="1">The sequence shown here is derived from an EMBL/GenBank/DDBJ whole genome shotgun (WGS) entry which is preliminary data.</text>
</comment>
<reference evidence="1" key="1">
    <citation type="journal article" date="2014" name="Int. J. Syst. Evol. Microbiol.">
        <title>Complete genome sequence of Corynebacterium casei LMG S-19264T (=DSM 44701T), isolated from a smear-ripened cheese.</title>
        <authorList>
            <consortium name="US DOE Joint Genome Institute (JGI-PGF)"/>
            <person name="Walter F."/>
            <person name="Albersmeier A."/>
            <person name="Kalinowski J."/>
            <person name="Ruckert C."/>
        </authorList>
    </citation>
    <scope>NUCLEOTIDE SEQUENCE</scope>
    <source>
        <strain evidence="1">JCM 4335</strain>
    </source>
</reference>
<accession>A0A918EK63</accession>
<proteinExistence type="predicted"/>
<reference evidence="1" key="2">
    <citation type="submission" date="2020-09" db="EMBL/GenBank/DDBJ databases">
        <authorList>
            <person name="Sun Q."/>
            <person name="Ohkuma M."/>
        </authorList>
    </citation>
    <scope>NUCLEOTIDE SEQUENCE</scope>
    <source>
        <strain evidence="1">JCM 4335</strain>
    </source>
</reference>
<gene>
    <name evidence="1" type="ORF">GCM10010249_13310</name>
</gene>
<name>A0A918EK63_9ACTN</name>
<sequence>MPPGAAVSRVPAVHHLVRTIGPMRKIVTLPALLLAALTATGCSVLEREYPAADPAVLVQRLTGRAQWAYDGMALPPHETVRPVQVTPGHSCHAGGLSIEKSLPDVVTFDLSWTVEDIPADVARAAEARLRRKFTSVGWTLTRDGNRQGEDFVEIGFRVQDPTTGDQFDLAWNDSTTSLFLSGYTPCAKVPPSAADTPSPKTWAPRTA</sequence>
<keyword evidence="2" id="KW-1185">Reference proteome</keyword>